<dbReference type="GO" id="GO:0015833">
    <property type="term" value="P:peptide transport"/>
    <property type="evidence" value="ECO:0007669"/>
    <property type="project" value="TreeGrafter"/>
</dbReference>
<name>T1BYJ9_9ZZZZ</name>
<evidence type="ECO:0000256" key="2">
    <source>
        <dbReference type="ARBA" id="ARBA00022448"/>
    </source>
</evidence>
<reference evidence="5" key="1">
    <citation type="submission" date="2013-08" db="EMBL/GenBank/DDBJ databases">
        <authorList>
            <person name="Mendez C."/>
            <person name="Richter M."/>
            <person name="Ferrer M."/>
            <person name="Sanchez J."/>
        </authorList>
    </citation>
    <scope>NUCLEOTIDE SEQUENCE</scope>
</reference>
<dbReference type="AlphaFoldDB" id="T1BYJ9"/>
<comment type="caution">
    <text evidence="5">The sequence shown here is derived from an EMBL/GenBank/DDBJ whole genome shotgun (WGS) entry which is preliminary data.</text>
</comment>
<evidence type="ECO:0000256" key="3">
    <source>
        <dbReference type="ARBA" id="ARBA00022729"/>
    </source>
</evidence>
<accession>T1BYJ9</accession>
<feature type="non-terminal residue" evidence="5">
    <location>
        <position position="1"/>
    </location>
</feature>
<sequence>QYQQVPVNYTGDLTFTPPATRAKIVGDLATSWTVSPNGLTYTFNLVKGVTFHDGTPFTSTAVAASFARRKAVNQGPAYMVSDVASVDTSNPYVAVVHLKQPESAFLDYLASAYGPKMESPTVLSQHAGKDNAQTWLATHDAGTGPYYISSVTPGQEYVLKSYPKYWGAKPYYTTINIKIIPSISTQELELRSGKITMLLHGLSTSAIASFRSDPSFHVYAVPTLETPMLWVNPNSKLLSSSVVRNALAQAINRAEIVKFIYPGRASVAKTDLPGRRVALEPSGRQSDLQSEGLG</sequence>
<dbReference type="Gene3D" id="3.10.105.10">
    <property type="entry name" value="Dipeptide-binding Protein, Domain 3"/>
    <property type="match status" value="1"/>
</dbReference>
<gene>
    <name evidence="5" type="ORF">B1A_02316</name>
</gene>
<dbReference type="InterPro" id="IPR000914">
    <property type="entry name" value="SBP_5_dom"/>
</dbReference>
<dbReference type="GO" id="GO:1904680">
    <property type="term" value="F:peptide transmembrane transporter activity"/>
    <property type="evidence" value="ECO:0007669"/>
    <property type="project" value="TreeGrafter"/>
</dbReference>
<dbReference type="PANTHER" id="PTHR30290:SF9">
    <property type="entry name" value="OLIGOPEPTIDE-BINDING PROTEIN APPA"/>
    <property type="match status" value="1"/>
</dbReference>
<proteinExistence type="inferred from homology"/>
<dbReference type="PANTHER" id="PTHR30290">
    <property type="entry name" value="PERIPLASMIC BINDING COMPONENT OF ABC TRANSPORTER"/>
    <property type="match status" value="1"/>
</dbReference>
<dbReference type="SUPFAM" id="SSF53850">
    <property type="entry name" value="Periplasmic binding protein-like II"/>
    <property type="match status" value="1"/>
</dbReference>
<evidence type="ECO:0000259" key="4">
    <source>
        <dbReference type="Pfam" id="PF00496"/>
    </source>
</evidence>
<organism evidence="5">
    <name type="scientific">mine drainage metagenome</name>
    <dbReference type="NCBI Taxonomy" id="410659"/>
    <lineage>
        <taxon>unclassified sequences</taxon>
        <taxon>metagenomes</taxon>
        <taxon>ecological metagenomes</taxon>
    </lineage>
</organism>
<evidence type="ECO:0000256" key="1">
    <source>
        <dbReference type="ARBA" id="ARBA00005695"/>
    </source>
</evidence>
<dbReference type="EMBL" id="AUZX01001731">
    <property type="protein sequence ID" value="EQD78321.1"/>
    <property type="molecule type" value="Genomic_DNA"/>
</dbReference>
<feature type="domain" description="Solute-binding protein family 5" evidence="4">
    <location>
        <begin position="23"/>
        <end position="273"/>
    </location>
</feature>
<keyword evidence="2" id="KW-0813">Transport</keyword>
<evidence type="ECO:0000313" key="5">
    <source>
        <dbReference type="EMBL" id="EQD78321.1"/>
    </source>
</evidence>
<comment type="similarity">
    <text evidence="1">Belongs to the bacterial solute-binding protein 5 family.</text>
</comment>
<dbReference type="Gene3D" id="3.40.190.10">
    <property type="entry name" value="Periplasmic binding protein-like II"/>
    <property type="match status" value="1"/>
</dbReference>
<reference evidence="5" key="2">
    <citation type="journal article" date="2014" name="ISME J.">
        <title>Microbial stratification in low pH oxic and suboxic macroscopic growths along an acid mine drainage.</title>
        <authorList>
            <person name="Mendez-Garcia C."/>
            <person name="Mesa V."/>
            <person name="Sprenger R.R."/>
            <person name="Richter M."/>
            <person name="Diez M.S."/>
            <person name="Solano J."/>
            <person name="Bargiela R."/>
            <person name="Golyshina O.V."/>
            <person name="Manteca A."/>
            <person name="Ramos J.L."/>
            <person name="Gallego J.R."/>
            <person name="Llorente I."/>
            <person name="Martins Dos Santos V.A."/>
            <person name="Jensen O.N."/>
            <person name="Pelaez A.I."/>
            <person name="Sanchez J."/>
            <person name="Ferrer M."/>
        </authorList>
    </citation>
    <scope>NUCLEOTIDE SEQUENCE</scope>
</reference>
<dbReference type="Pfam" id="PF00496">
    <property type="entry name" value="SBP_bac_5"/>
    <property type="match status" value="1"/>
</dbReference>
<keyword evidence="3" id="KW-0732">Signal</keyword>
<protein>
    <submittedName>
        <fullName evidence="5">Extracellular solute-binding protein family 5</fullName>
    </submittedName>
</protein>
<dbReference type="InterPro" id="IPR039424">
    <property type="entry name" value="SBP_5"/>
</dbReference>